<comment type="caution">
    <text evidence="4">The sequence shown here is derived from an EMBL/GenBank/DDBJ whole genome shotgun (WGS) entry which is preliminary data.</text>
</comment>
<feature type="domain" description="Outer membrane protein beta-barrel" evidence="3">
    <location>
        <begin position="10"/>
        <end position="197"/>
    </location>
</feature>
<proteinExistence type="predicted"/>
<dbReference type="Pfam" id="PF13505">
    <property type="entry name" value="OMP_b-brl"/>
    <property type="match status" value="1"/>
</dbReference>
<evidence type="ECO:0000313" key="5">
    <source>
        <dbReference type="Proteomes" id="UP001597534"/>
    </source>
</evidence>
<dbReference type="RefSeq" id="WP_379810899.1">
    <property type="nucleotide sequence ID" value="NZ_JBHUPC010000012.1"/>
</dbReference>
<evidence type="ECO:0000313" key="4">
    <source>
        <dbReference type="EMBL" id="MFD2891326.1"/>
    </source>
</evidence>
<feature type="chain" id="PRO_5046834106" evidence="2">
    <location>
        <begin position="19"/>
        <end position="198"/>
    </location>
</feature>
<evidence type="ECO:0000259" key="3">
    <source>
        <dbReference type="Pfam" id="PF13505"/>
    </source>
</evidence>
<dbReference type="InterPro" id="IPR011250">
    <property type="entry name" value="OMP/PagP_B-barrel"/>
</dbReference>
<evidence type="ECO:0000256" key="2">
    <source>
        <dbReference type="SAM" id="SignalP"/>
    </source>
</evidence>
<sequence length="198" mass="22383">MKIIKSLIFLFASITVFAQDNIVDDNTKPSRFQIGVHYVGNLRDKNNVVSDGFNGIVGLDAQYAFYSNSTIKISGGLSVDYLQSREVFLTDDTFVWNPKASIEVDAFNAKLKPFCAIGYAFFTNNFDLTPIDYVGNEPIYFSNRNVKFNYNGITLQPGLRYHLSKLLYLEGSYKFYAAKSDGFDANFHFINLGFGFKV</sequence>
<organism evidence="4 5">
    <name type="scientific">Flavobacterium chuncheonense</name>
    <dbReference type="NCBI Taxonomy" id="2026653"/>
    <lineage>
        <taxon>Bacteria</taxon>
        <taxon>Pseudomonadati</taxon>
        <taxon>Bacteroidota</taxon>
        <taxon>Flavobacteriia</taxon>
        <taxon>Flavobacteriales</taxon>
        <taxon>Flavobacteriaceae</taxon>
        <taxon>Flavobacterium</taxon>
    </lineage>
</organism>
<protein>
    <submittedName>
        <fullName evidence="4">Outer membrane beta-barrel protein</fullName>
    </submittedName>
</protein>
<evidence type="ECO:0000256" key="1">
    <source>
        <dbReference type="ARBA" id="ARBA00022729"/>
    </source>
</evidence>
<feature type="signal peptide" evidence="2">
    <location>
        <begin position="1"/>
        <end position="18"/>
    </location>
</feature>
<keyword evidence="5" id="KW-1185">Reference proteome</keyword>
<dbReference type="InterPro" id="IPR027385">
    <property type="entry name" value="Beta-barrel_OMP"/>
</dbReference>
<accession>A0ABW5YJS5</accession>
<name>A0ABW5YJS5_9FLAO</name>
<keyword evidence="1 2" id="KW-0732">Signal</keyword>
<gene>
    <name evidence="4" type="ORF">ACFS5J_04785</name>
</gene>
<dbReference type="Proteomes" id="UP001597534">
    <property type="component" value="Unassembled WGS sequence"/>
</dbReference>
<dbReference type="EMBL" id="JBHUPC010000012">
    <property type="protein sequence ID" value="MFD2891326.1"/>
    <property type="molecule type" value="Genomic_DNA"/>
</dbReference>
<reference evidence="5" key="1">
    <citation type="journal article" date="2019" name="Int. J. Syst. Evol. Microbiol.">
        <title>The Global Catalogue of Microorganisms (GCM) 10K type strain sequencing project: providing services to taxonomists for standard genome sequencing and annotation.</title>
        <authorList>
            <consortium name="The Broad Institute Genomics Platform"/>
            <consortium name="The Broad Institute Genome Sequencing Center for Infectious Disease"/>
            <person name="Wu L."/>
            <person name="Ma J."/>
        </authorList>
    </citation>
    <scope>NUCLEOTIDE SEQUENCE [LARGE SCALE GENOMIC DNA]</scope>
    <source>
        <strain evidence="5">KCTC 22671</strain>
    </source>
</reference>
<dbReference type="SUPFAM" id="SSF56925">
    <property type="entry name" value="OMPA-like"/>
    <property type="match status" value="1"/>
</dbReference>